<comment type="caution">
    <text evidence="2">The sequence shown here is derived from an EMBL/GenBank/DDBJ whole genome shotgun (WGS) entry which is preliminary data.</text>
</comment>
<reference evidence="3" key="1">
    <citation type="journal article" date="2019" name="Int. J. Syst. Evol. Microbiol.">
        <title>The Global Catalogue of Microorganisms (GCM) 10K type strain sequencing project: providing services to taxonomists for standard genome sequencing and annotation.</title>
        <authorList>
            <consortium name="The Broad Institute Genomics Platform"/>
            <consortium name="The Broad Institute Genome Sequencing Center for Infectious Disease"/>
            <person name="Wu L."/>
            <person name="Ma J."/>
        </authorList>
    </citation>
    <scope>NUCLEOTIDE SEQUENCE [LARGE SCALE GENOMIC DNA]</scope>
    <source>
        <strain evidence="3">JCM 10083</strain>
    </source>
</reference>
<feature type="domain" description="Hemerythrin-like" evidence="1">
    <location>
        <begin position="5"/>
        <end position="135"/>
    </location>
</feature>
<gene>
    <name evidence="2" type="ORF">ACFQVD_20985</name>
</gene>
<evidence type="ECO:0000313" key="2">
    <source>
        <dbReference type="EMBL" id="MFC7602583.1"/>
    </source>
</evidence>
<evidence type="ECO:0000259" key="1">
    <source>
        <dbReference type="Pfam" id="PF01814"/>
    </source>
</evidence>
<dbReference type="Pfam" id="PF01814">
    <property type="entry name" value="Hemerythrin"/>
    <property type="match status" value="1"/>
</dbReference>
<accession>A0ABW2T2E0</accession>
<name>A0ABW2T2E0_9ACTN</name>
<dbReference type="RefSeq" id="WP_343980491.1">
    <property type="nucleotide sequence ID" value="NZ_BAAAGK010000200.1"/>
</dbReference>
<sequence>MERDDLFTHIHKALRRGLFEVTMLAGATDWADDDDVERLAARWQPLLALLRSHTEHEDRHILRVLDPYEHQATDAIAEQHTDLEELEQYLAESFDALVVKPDPAAGLAFYRDLARFTAAYLPHLHEEETVVMPRIWARCTDEEIAAARAAFMAEMTPEIQMISLELMLPSLDRPTRTGLVRRMAATAPPEVVKGVLAIGDRVLGAADSAALHALVSTAPASGELHA</sequence>
<dbReference type="EMBL" id="JBHTEE010000001">
    <property type="protein sequence ID" value="MFC7602583.1"/>
    <property type="molecule type" value="Genomic_DNA"/>
</dbReference>
<proteinExistence type="predicted"/>
<protein>
    <submittedName>
        <fullName evidence="2">Hemerythrin domain-containing protein</fullName>
    </submittedName>
</protein>
<dbReference type="InterPro" id="IPR045808">
    <property type="entry name" value="Hr_FBXL5"/>
</dbReference>
<keyword evidence="3" id="KW-1185">Reference proteome</keyword>
<organism evidence="2 3">
    <name type="scientific">Streptosporangium amethystogenes subsp. fukuiense</name>
    <dbReference type="NCBI Taxonomy" id="698418"/>
    <lineage>
        <taxon>Bacteria</taxon>
        <taxon>Bacillati</taxon>
        <taxon>Actinomycetota</taxon>
        <taxon>Actinomycetes</taxon>
        <taxon>Streptosporangiales</taxon>
        <taxon>Streptosporangiaceae</taxon>
        <taxon>Streptosporangium</taxon>
    </lineage>
</organism>
<evidence type="ECO:0000313" key="3">
    <source>
        <dbReference type="Proteomes" id="UP001596514"/>
    </source>
</evidence>
<dbReference type="CDD" id="cd12109">
    <property type="entry name" value="Hr_FBXL5"/>
    <property type="match status" value="1"/>
</dbReference>
<dbReference type="Gene3D" id="1.20.120.520">
    <property type="entry name" value="nmb1532 protein domain like"/>
    <property type="match status" value="1"/>
</dbReference>
<dbReference type="Proteomes" id="UP001596514">
    <property type="component" value="Unassembled WGS sequence"/>
</dbReference>
<dbReference type="InterPro" id="IPR012312">
    <property type="entry name" value="Hemerythrin-like"/>
</dbReference>